<dbReference type="InterPro" id="IPR021378">
    <property type="entry name" value="DUF3010"/>
</dbReference>
<name>A0A4P9K7L8_9GAMM</name>
<dbReference type="AlphaFoldDB" id="A0A4P9K7L8"/>
<organism evidence="1 2">
    <name type="scientific">Thiomicrorhabdus sediminis</name>
    <dbReference type="NCBI Taxonomy" id="2580412"/>
    <lineage>
        <taxon>Bacteria</taxon>
        <taxon>Pseudomonadati</taxon>
        <taxon>Pseudomonadota</taxon>
        <taxon>Gammaproteobacteria</taxon>
        <taxon>Thiotrichales</taxon>
        <taxon>Piscirickettsiaceae</taxon>
        <taxon>Thiomicrorhabdus</taxon>
    </lineage>
</organism>
<keyword evidence="2" id="KW-1185">Reference proteome</keyword>
<gene>
    <name evidence="1" type="ORF">FE785_06680</name>
</gene>
<dbReference type="EMBL" id="CP040602">
    <property type="protein sequence ID" value="QCU90336.1"/>
    <property type="molecule type" value="Genomic_DNA"/>
</dbReference>
<evidence type="ECO:0000313" key="2">
    <source>
        <dbReference type="Proteomes" id="UP000304864"/>
    </source>
</evidence>
<dbReference type="Proteomes" id="UP000304864">
    <property type="component" value="Chromosome"/>
</dbReference>
<proteinExistence type="predicted"/>
<reference evidence="1 2" key="1">
    <citation type="submission" date="2019-05" db="EMBL/GenBank/DDBJ databases">
        <title>Thiomicrorhabdus sediminis sp. nov, a novel sulfur-oxidizing bacterium isolated from coastal sediment.</title>
        <authorList>
            <person name="Liu X."/>
        </authorList>
    </citation>
    <scope>NUCLEOTIDE SEQUENCE [LARGE SCALE GENOMIC DNA]</scope>
    <source>
        <strain evidence="1 2">G1</strain>
    </source>
</reference>
<dbReference type="RefSeq" id="WP_138565011.1">
    <property type="nucleotide sequence ID" value="NZ_CP040602.1"/>
</dbReference>
<dbReference type="Pfam" id="PF11215">
    <property type="entry name" value="DUF3010"/>
    <property type="match status" value="1"/>
</dbReference>
<sequence>MKICGVELTGNDAVISLLSEQMGMFHLPDCRVRRINCSDPDSAKDLQYFQKTFVQLMQDYQIDVVVIKQRMKKGKFAGGANGFKLEAAIQLAENLKVVLMSATEQKTNLKRYPLPISFAETGLKKFQEQAFLAAFSYYAGKHEW</sequence>
<accession>A0A4P9K7L8</accession>
<evidence type="ECO:0000313" key="1">
    <source>
        <dbReference type="EMBL" id="QCU90336.1"/>
    </source>
</evidence>
<protein>
    <submittedName>
        <fullName evidence="1">DUF3010 family protein</fullName>
    </submittedName>
</protein>
<dbReference type="OrthoDB" id="6214536at2"/>
<dbReference type="KEGG" id="thig:FE785_06680"/>